<gene>
    <name evidence="1" type="ORF">LOK49_LG11G02735</name>
</gene>
<sequence>MSTDSTRHFSVDRRNQRKNVLLLAYQSFGIVHGDLSTGPLYVYISTFSGRLHNYQTEDAVFGVFSLIFWSLTLLLLLKYVIITLSADDNGQGGPFALYSLLCRHAKFSLLPNHQAADEEISTYHPLGYSSRNIPSSAFKRFIEKHKKMKTGILLMLLFGASLLICDGILTPAISVLSSVKGLQVYAARFQDHMVVFIACAVLVGLFAMQHHGTHMVAFLFAPIIILWLLSIAAVGIYNIIEWNPKIYRALSPYYAYKFFRDTGKDGWLSLGGILLCITGTGAMFANLGHFTAASIRVSFSCVVYPCLVLQYMGQAAFLSKNFYAISSSFYSSIPDPIFWPVFVLGNLAAVVASQAVISVTFSIVKQCHSLGCFPRIKVLHKARWIDGQMYVPEMNWILMILSVAVTAGLHKISLIGNAYGIACIAEAFVTTCLMSLVINFVWQKSFILSLSFLLLFGFAEAIYLSSSCMKLHRGGWVPLVLSSVFLIIMYVWHYGTRRKHLFDMQSKVSMKWILTLGPSLGIIRVPGIGLIYTELVTGIPATFSHFMTNLPAIHQVIIFVCVKSVLVPYVPHKERYLIGRIGPKDYRLYRCIVRYGYLDVHKDDEDFENHLVMCIAEFIKMEAEGSAAIEGSADGWMAVVRTSEKFGTRLVTSDRITSEETRSSSTATTIPNGKSATLQKLQAMYEHESPHLIHRRRLQFNLPYTDDHMYPHVNEELCELLQAKRAGVAYIVSHSHIKARRNSSFLKQLVFNLYSFLRKNCRASAVTLTIPHISLIEVGMNYHL</sequence>
<accession>A0ACC0G1I9</accession>
<reference evidence="1 2" key="1">
    <citation type="journal article" date="2022" name="Plant J.">
        <title>Chromosome-level genome of Camellia lanceoleosa provides a valuable resource for understanding genome evolution and self-incompatibility.</title>
        <authorList>
            <person name="Gong W."/>
            <person name="Xiao S."/>
            <person name="Wang L."/>
            <person name="Liao Z."/>
            <person name="Chang Y."/>
            <person name="Mo W."/>
            <person name="Hu G."/>
            <person name="Li W."/>
            <person name="Zhao G."/>
            <person name="Zhu H."/>
            <person name="Hu X."/>
            <person name="Ji K."/>
            <person name="Xiang X."/>
            <person name="Song Q."/>
            <person name="Yuan D."/>
            <person name="Jin S."/>
            <person name="Zhang L."/>
        </authorList>
    </citation>
    <scope>NUCLEOTIDE SEQUENCE [LARGE SCALE GENOMIC DNA]</scope>
    <source>
        <strain evidence="1">SQ_2022a</strain>
    </source>
</reference>
<keyword evidence="2" id="KW-1185">Reference proteome</keyword>
<dbReference type="Proteomes" id="UP001060215">
    <property type="component" value="Chromosome 12"/>
</dbReference>
<organism evidence="1 2">
    <name type="scientific">Camellia lanceoleosa</name>
    <dbReference type="NCBI Taxonomy" id="1840588"/>
    <lineage>
        <taxon>Eukaryota</taxon>
        <taxon>Viridiplantae</taxon>
        <taxon>Streptophyta</taxon>
        <taxon>Embryophyta</taxon>
        <taxon>Tracheophyta</taxon>
        <taxon>Spermatophyta</taxon>
        <taxon>Magnoliopsida</taxon>
        <taxon>eudicotyledons</taxon>
        <taxon>Gunneridae</taxon>
        <taxon>Pentapetalae</taxon>
        <taxon>asterids</taxon>
        <taxon>Ericales</taxon>
        <taxon>Theaceae</taxon>
        <taxon>Camellia</taxon>
    </lineage>
</organism>
<evidence type="ECO:0000313" key="2">
    <source>
        <dbReference type="Proteomes" id="UP001060215"/>
    </source>
</evidence>
<name>A0ACC0G1I9_9ERIC</name>
<dbReference type="EMBL" id="CM045769">
    <property type="protein sequence ID" value="KAI7994932.1"/>
    <property type="molecule type" value="Genomic_DNA"/>
</dbReference>
<comment type="caution">
    <text evidence="1">The sequence shown here is derived from an EMBL/GenBank/DDBJ whole genome shotgun (WGS) entry which is preliminary data.</text>
</comment>
<evidence type="ECO:0000313" key="1">
    <source>
        <dbReference type="EMBL" id="KAI7994932.1"/>
    </source>
</evidence>
<protein>
    <submittedName>
        <fullName evidence="1">Potassium transporter 2</fullName>
    </submittedName>
</protein>
<proteinExistence type="predicted"/>